<dbReference type="OrthoDB" id="9782022at2"/>
<dbReference type="PANTHER" id="PTHR21367:SF1">
    <property type="entry name" value="ARGINYL-TRNA--PROTEIN TRANSFERASE 1"/>
    <property type="match status" value="1"/>
</dbReference>
<reference evidence="7 8" key="1">
    <citation type="submission" date="2019-01" db="EMBL/GenBank/DDBJ databases">
        <authorList>
            <person name="Chen W.-M."/>
        </authorList>
    </citation>
    <scope>NUCLEOTIDE SEQUENCE [LARGE SCALE GENOMIC DNA]</scope>
    <source>
        <strain evidence="7 8">KYPC3</strain>
    </source>
</reference>
<dbReference type="InterPro" id="IPR016181">
    <property type="entry name" value="Acyl_CoA_acyltransferase"/>
</dbReference>
<comment type="similarity">
    <text evidence="4">Belongs to the R-transferase family. Bpt subfamily.</text>
</comment>
<gene>
    <name evidence="4" type="primary">bpt</name>
    <name evidence="7" type="ORF">EOE67_02680</name>
</gene>
<evidence type="ECO:0000259" key="5">
    <source>
        <dbReference type="Pfam" id="PF04376"/>
    </source>
</evidence>
<evidence type="ECO:0000313" key="8">
    <source>
        <dbReference type="Proteomes" id="UP000283077"/>
    </source>
</evidence>
<dbReference type="PANTHER" id="PTHR21367">
    <property type="entry name" value="ARGININE-TRNA-PROTEIN TRANSFERASE 1"/>
    <property type="match status" value="1"/>
</dbReference>
<comment type="catalytic activity">
    <reaction evidence="4">
        <text>N-terminal L-glutamyl-[protein] + L-leucyl-tRNA(Leu) = N-terminal L-leucyl-L-glutamyl-[protein] + tRNA(Leu) + H(+)</text>
        <dbReference type="Rhea" id="RHEA:50412"/>
        <dbReference type="Rhea" id="RHEA-COMP:9613"/>
        <dbReference type="Rhea" id="RHEA-COMP:9622"/>
        <dbReference type="Rhea" id="RHEA-COMP:12664"/>
        <dbReference type="Rhea" id="RHEA-COMP:12668"/>
        <dbReference type="ChEBI" id="CHEBI:15378"/>
        <dbReference type="ChEBI" id="CHEBI:64721"/>
        <dbReference type="ChEBI" id="CHEBI:78442"/>
        <dbReference type="ChEBI" id="CHEBI:78494"/>
        <dbReference type="ChEBI" id="CHEBI:133041"/>
        <dbReference type="EC" id="2.3.2.29"/>
    </reaction>
</comment>
<dbReference type="SUPFAM" id="SSF55729">
    <property type="entry name" value="Acyl-CoA N-acyltransferases (Nat)"/>
    <property type="match status" value="1"/>
</dbReference>
<dbReference type="Pfam" id="PF04376">
    <property type="entry name" value="ATE_N"/>
    <property type="match status" value="1"/>
</dbReference>
<sequence length="235" mass="27091">MDLRQIQLGLTGEHHCSYLAEQSERLVFTLPDQPLSPAVYQQLMNYNFRRTGQQLYRPYCSSCQACQAVRIAAEHFVISTSQRKLLHKAKKAQWHYRVIPAGDGMQYIDLYQQYIRGKHAGGVMDPPDPEHLYSMFHCDWLDILVLEQYQQEQLVGVMILDQLPDGLSAVYSFYQPDSNLALGKLAILAALEYLRAKPLAQLYLGYYILECQKMSYKADFGPQQRLIAGNWQSFD</sequence>
<dbReference type="GO" id="GO:0004057">
    <property type="term" value="F:arginyl-tRNA--protein transferase activity"/>
    <property type="evidence" value="ECO:0007669"/>
    <property type="project" value="InterPro"/>
</dbReference>
<comment type="catalytic activity">
    <reaction evidence="4">
        <text>N-terminal L-aspartyl-[protein] + L-leucyl-tRNA(Leu) = N-terminal L-leucyl-L-aspartyl-[protein] + tRNA(Leu) + H(+)</text>
        <dbReference type="Rhea" id="RHEA:50420"/>
        <dbReference type="Rhea" id="RHEA-COMP:9613"/>
        <dbReference type="Rhea" id="RHEA-COMP:9622"/>
        <dbReference type="Rhea" id="RHEA-COMP:12669"/>
        <dbReference type="Rhea" id="RHEA-COMP:12674"/>
        <dbReference type="ChEBI" id="CHEBI:15378"/>
        <dbReference type="ChEBI" id="CHEBI:64720"/>
        <dbReference type="ChEBI" id="CHEBI:78442"/>
        <dbReference type="ChEBI" id="CHEBI:78494"/>
        <dbReference type="ChEBI" id="CHEBI:133042"/>
        <dbReference type="EC" id="2.3.2.29"/>
    </reaction>
</comment>
<feature type="domain" description="N-end rule aminoacyl transferase C-terminal" evidence="6">
    <location>
        <begin position="108"/>
        <end position="226"/>
    </location>
</feature>
<dbReference type="Pfam" id="PF04377">
    <property type="entry name" value="ATE_C"/>
    <property type="match status" value="1"/>
</dbReference>
<keyword evidence="8" id="KW-1185">Reference proteome</keyword>
<evidence type="ECO:0000256" key="1">
    <source>
        <dbReference type="ARBA" id="ARBA00022490"/>
    </source>
</evidence>
<dbReference type="GO" id="GO:0071596">
    <property type="term" value="P:ubiquitin-dependent protein catabolic process via the N-end rule pathway"/>
    <property type="evidence" value="ECO:0007669"/>
    <property type="project" value="InterPro"/>
</dbReference>
<dbReference type="NCBIfam" id="NF002346">
    <property type="entry name" value="PRK01305.2-3"/>
    <property type="match status" value="1"/>
</dbReference>
<dbReference type="EMBL" id="SACS01000002">
    <property type="protein sequence ID" value="RVU41355.1"/>
    <property type="molecule type" value="Genomic_DNA"/>
</dbReference>
<dbReference type="GO" id="GO:0005737">
    <property type="term" value="C:cytoplasm"/>
    <property type="evidence" value="ECO:0007669"/>
    <property type="project" value="UniProtKB-SubCell"/>
</dbReference>
<dbReference type="InterPro" id="IPR007472">
    <property type="entry name" value="N-end_Aminoacyl_Trfase_C"/>
</dbReference>
<comment type="subcellular location">
    <subcellularLocation>
        <location evidence="4">Cytoplasm</location>
    </subcellularLocation>
</comment>
<evidence type="ECO:0000313" key="7">
    <source>
        <dbReference type="EMBL" id="RVU41355.1"/>
    </source>
</evidence>
<dbReference type="HAMAP" id="MF_00689">
    <property type="entry name" value="Bpt"/>
    <property type="match status" value="1"/>
</dbReference>
<evidence type="ECO:0000259" key="6">
    <source>
        <dbReference type="Pfam" id="PF04377"/>
    </source>
</evidence>
<evidence type="ECO:0000256" key="3">
    <source>
        <dbReference type="ARBA" id="ARBA00023315"/>
    </source>
</evidence>
<comment type="caution">
    <text evidence="7">The sequence shown here is derived from an EMBL/GenBank/DDBJ whole genome shotgun (WGS) entry which is preliminary data.</text>
</comment>
<dbReference type="GO" id="GO:0008914">
    <property type="term" value="F:leucyl-tRNA--protein transferase activity"/>
    <property type="evidence" value="ECO:0007669"/>
    <property type="project" value="UniProtKB-UniRule"/>
</dbReference>
<dbReference type="Proteomes" id="UP000283077">
    <property type="component" value="Unassembled WGS sequence"/>
</dbReference>
<feature type="domain" description="N-end aminoacyl transferase N-terminal" evidence="5">
    <location>
        <begin position="14"/>
        <end position="84"/>
    </location>
</feature>
<evidence type="ECO:0000256" key="4">
    <source>
        <dbReference type="HAMAP-Rule" id="MF_00689"/>
    </source>
</evidence>
<accession>A0A437R3Q2</accession>
<dbReference type="EC" id="2.3.2.29" evidence="4"/>
<comment type="function">
    <text evidence="4">Functions in the N-end rule pathway of protein degradation where it conjugates Leu from its aminoacyl-tRNA to the N-termini of proteins containing an N-terminal aspartate or glutamate.</text>
</comment>
<dbReference type="PIRSF" id="PIRSF037208">
    <property type="entry name" value="ATE_pro_prd"/>
    <property type="match status" value="1"/>
</dbReference>
<proteinExistence type="inferred from homology"/>
<keyword evidence="2 4" id="KW-0808">Transferase</keyword>
<dbReference type="InterPro" id="IPR007471">
    <property type="entry name" value="N-end_Aminoacyl_Trfase_N"/>
</dbReference>
<name>A0A437R3Q2_9GAMM</name>
<keyword evidence="1 4" id="KW-0963">Cytoplasm</keyword>
<dbReference type="InterPro" id="IPR017138">
    <property type="entry name" value="Asp_Glu_LeuTrfase"/>
</dbReference>
<dbReference type="AlphaFoldDB" id="A0A437R3Q2"/>
<protein>
    <recommendedName>
        <fullName evidence="4">Aspartate/glutamate leucyltransferase</fullName>
        <ecNumber evidence="4">2.3.2.29</ecNumber>
    </recommendedName>
</protein>
<dbReference type="InterPro" id="IPR030700">
    <property type="entry name" value="N-end_Aminoacyl_Trfase"/>
</dbReference>
<keyword evidence="3 4" id="KW-0012">Acyltransferase</keyword>
<evidence type="ECO:0000256" key="2">
    <source>
        <dbReference type="ARBA" id="ARBA00022679"/>
    </source>
</evidence>
<organism evidence="7 8">
    <name type="scientific">Rheinheimera riviphila</name>
    <dbReference type="NCBI Taxonomy" id="1834037"/>
    <lineage>
        <taxon>Bacteria</taxon>
        <taxon>Pseudomonadati</taxon>
        <taxon>Pseudomonadota</taxon>
        <taxon>Gammaproteobacteria</taxon>
        <taxon>Chromatiales</taxon>
        <taxon>Chromatiaceae</taxon>
        <taxon>Rheinheimera</taxon>
    </lineage>
</organism>